<reference evidence="1" key="1">
    <citation type="submission" date="2020-05" db="EMBL/GenBank/DDBJ databases">
        <authorList>
            <person name="Chiriac C."/>
            <person name="Salcher M."/>
            <person name="Ghai R."/>
            <person name="Kavagutti S V."/>
        </authorList>
    </citation>
    <scope>NUCLEOTIDE SEQUENCE</scope>
</reference>
<proteinExistence type="predicted"/>
<evidence type="ECO:0000313" key="1">
    <source>
        <dbReference type="EMBL" id="CAB5225483.1"/>
    </source>
</evidence>
<name>A0A6J7XCH6_9CAUD</name>
<dbReference type="EMBL" id="LR798348">
    <property type="protein sequence ID" value="CAB5225483.1"/>
    <property type="molecule type" value="Genomic_DNA"/>
</dbReference>
<organism evidence="1">
    <name type="scientific">uncultured Caudovirales phage</name>
    <dbReference type="NCBI Taxonomy" id="2100421"/>
    <lineage>
        <taxon>Viruses</taxon>
        <taxon>Duplodnaviria</taxon>
        <taxon>Heunggongvirae</taxon>
        <taxon>Uroviricota</taxon>
        <taxon>Caudoviricetes</taxon>
        <taxon>Peduoviridae</taxon>
        <taxon>Maltschvirus</taxon>
        <taxon>Maltschvirus maltsch</taxon>
    </lineage>
</organism>
<accession>A0A6J7XCH6</accession>
<protein>
    <submittedName>
        <fullName evidence="1">Uncharacterized protein</fullName>
    </submittedName>
</protein>
<sequence length="81" mass="9040">MEENKVIEAFTLKLGTRAFWDALYAVIQSEHNSALSSVLDVVNKGEDRAYYAGQVAALIDLRAIIEDYATRSLTEVEFSDP</sequence>
<gene>
    <name evidence="1" type="ORF">UFOVP745_23</name>
</gene>